<keyword evidence="6" id="KW-0413">Isomerase</keyword>
<keyword evidence="4" id="KW-0479">Metal-binding</keyword>
<accession>A0ABP4Q307</accession>
<dbReference type="Pfam" id="PF00702">
    <property type="entry name" value="Hydrolase"/>
    <property type="match status" value="1"/>
</dbReference>
<dbReference type="EMBL" id="BAAAPH010000027">
    <property type="protein sequence ID" value="GAA1599299.1"/>
    <property type="molecule type" value="Genomic_DNA"/>
</dbReference>
<evidence type="ECO:0000256" key="5">
    <source>
        <dbReference type="ARBA" id="ARBA00022842"/>
    </source>
</evidence>
<sequence>MGFSTRIPVENPQRRWISIGVEVRESRVGGMLGLAAGIRVCLFDLDGVLTDTAAVHAAAWKEMFDEFLRDYSAAQGIPFRAFDARAEYDAYVDGKPRADGVRDFLASRGISLPDGNADDPPAAQTVNGLGNRKNEAVQRRIRTDGVRVFEGSRKYLQAAEQAGLRRAVVSSSANTREVLDVTGLAQYVEQIVDGVTIRTEGLRGKPAPDTFLAAAKRFGIEPSAAAVFEDALAGVSAGRSGHFGQVIGVDRVGQAGELKTHGADLVVRDLADLLAEA</sequence>
<dbReference type="Gene3D" id="1.10.150.240">
    <property type="entry name" value="Putative phosphatase, domain 2"/>
    <property type="match status" value="1"/>
</dbReference>
<comment type="caution">
    <text evidence="12">The sequence shown here is derived from an EMBL/GenBank/DDBJ whole genome shotgun (WGS) entry which is preliminary data.</text>
</comment>
<evidence type="ECO:0000313" key="12">
    <source>
        <dbReference type="EMBL" id="GAA1599299.1"/>
    </source>
</evidence>
<keyword evidence="7" id="KW-0119">Carbohydrate metabolism</keyword>
<dbReference type="NCBIfam" id="TIGR02009">
    <property type="entry name" value="PGMB-YQAB-SF"/>
    <property type="match status" value="1"/>
</dbReference>
<keyword evidence="3" id="KW-0597">Phosphoprotein</keyword>
<evidence type="ECO:0000256" key="2">
    <source>
        <dbReference type="ARBA" id="ARBA00006171"/>
    </source>
</evidence>
<feature type="region of interest" description="Disordered" evidence="11">
    <location>
        <begin position="113"/>
        <end position="134"/>
    </location>
</feature>
<evidence type="ECO:0000313" key="13">
    <source>
        <dbReference type="Proteomes" id="UP001501705"/>
    </source>
</evidence>
<comment type="cofactor">
    <cofactor evidence="1">
        <name>Mg(2+)</name>
        <dbReference type="ChEBI" id="CHEBI:18420"/>
    </cofactor>
</comment>
<evidence type="ECO:0000256" key="3">
    <source>
        <dbReference type="ARBA" id="ARBA00022553"/>
    </source>
</evidence>
<dbReference type="EC" id="5.4.2.6" evidence="9"/>
<reference evidence="13" key="1">
    <citation type="journal article" date="2019" name="Int. J. Syst. Evol. Microbiol.">
        <title>The Global Catalogue of Microorganisms (GCM) 10K type strain sequencing project: providing services to taxonomists for standard genome sequencing and annotation.</title>
        <authorList>
            <consortium name="The Broad Institute Genomics Platform"/>
            <consortium name="The Broad Institute Genome Sequencing Center for Infectious Disease"/>
            <person name="Wu L."/>
            <person name="Ma J."/>
        </authorList>
    </citation>
    <scope>NUCLEOTIDE SEQUENCE [LARGE SCALE GENOMIC DNA]</scope>
    <source>
        <strain evidence="13">JCM 15572</strain>
    </source>
</reference>
<dbReference type="Proteomes" id="UP001501705">
    <property type="component" value="Unassembled WGS sequence"/>
</dbReference>
<dbReference type="InterPro" id="IPR023214">
    <property type="entry name" value="HAD_sf"/>
</dbReference>
<keyword evidence="12" id="KW-0378">Hydrolase</keyword>
<evidence type="ECO:0000256" key="10">
    <source>
        <dbReference type="ARBA" id="ARBA00044991"/>
    </source>
</evidence>
<evidence type="ECO:0000256" key="6">
    <source>
        <dbReference type="ARBA" id="ARBA00023235"/>
    </source>
</evidence>
<dbReference type="PANTHER" id="PTHR46193">
    <property type="entry name" value="6-PHOSPHOGLUCONATE PHOSPHATASE"/>
    <property type="match status" value="1"/>
</dbReference>
<dbReference type="InterPro" id="IPR010976">
    <property type="entry name" value="B-phosphoglucomutase_hydrolase"/>
</dbReference>
<protein>
    <recommendedName>
        <fullName evidence="10">Beta-phosphoglucomutase</fullName>
        <ecNumber evidence="9">5.4.2.6</ecNumber>
    </recommendedName>
</protein>
<comment type="catalytic activity">
    <reaction evidence="8">
        <text>beta-D-glucose 1-phosphate = beta-D-glucose 6-phosphate</text>
        <dbReference type="Rhea" id="RHEA:20113"/>
        <dbReference type="ChEBI" id="CHEBI:57684"/>
        <dbReference type="ChEBI" id="CHEBI:58247"/>
        <dbReference type="EC" id="5.4.2.6"/>
    </reaction>
</comment>
<dbReference type="GO" id="GO:0016787">
    <property type="term" value="F:hydrolase activity"/>
    <property type="evidence" value="ECO:0007669"/>
    <property type="project" value="UniProtKB-KW"/>
</dbReference>
<gene>
    <name evidence="12" type="ORF">GCM10009804_64920</name>
</gene>
<evidence type="ECO:0000256" key="1">
    <source>
        <dbReference type="ARBA" id="ARBA00001946"/>
    </source>
</evidence>
<dbReference type="SFLD" id="SFLDG01129">
    <property type="entry name" value="C1.5:_HAD__Beta-PGM__Phosphata"/>
    <property type="match status" value="1"/>
</dbReference>
<evidence type="ECO:0000256" key="11">
    <source>
        <dbReference type="SAM" id="MobiDB-lite"/>
    </source>
</evidence>
<dbReference type="InterPro" id="IPR006439">
    <property type="entry name" value="HAD-SF_hydro_IA"/>
</dbReference>
<organism evidence="12 13">
    <name type="scientific">Kribbella hippodromi</name>
    <dbReference type="NCBI Taxonomy" id="434347"/>
    <lineage>
        <taxon>Bacteria</taxon>
        <taxon>Bacillati</taxon>
        <taxon>Actinomycetota</taxon>
        <taxon>Actinomycetes</taxon>
        <taxon>Propionibacteriales</taxon>
        <taxon>Kribbellaceae</taxon>
        <taxon>Kribbella</taxon>
    </lineage>
</organism>
<name>A0ABP4Q307_9ACTN</name>
<evidence type="ECO:0000256" key="9">
    <source>
        <dbReference type="ARBA" id="ARBA00044968"/>
    </source>
</evidence>
<dbReference type="SUPFAM" id="SSF56784">
    <property type="entry name" value="HAD-like"/>
    <property type="match status" value="1"/>
</dbReference>
<proteinExistence type="inferred from homology"/>
<dbReference type="SFLD" id="SFLDS00003">
    <property type="entry name" value="Haloacid_Dehalogenase"/>
    <property type="match status" value="1"/>
</dbReference>
<dbReference type="InterPro" id="IPR036412">
    <property type="entry name" value="HAD-like_sf"/>
</dbReference>
<dbReference type="Gene3D" id="3.40.50.1000">
    <property type="entry name" value="HAD superfamily/HAD-like"/>
    <property type="match status" value="1"/>
</dbReference>
<keyword evidence="13" id="KW-1185">Reference proteome</keyword>
<dbReference type="InterPro" id="IPR051600">
    <property type="entry name" value="Beta-PGM-like"/>
</dbReference>
<keyword evidence="5" id="KW-0460">Magnesium</keyword>
<evidence type="ECO:0000256" key="7">
    <source>
        <dbReference type="ARBA" id="ARBA00023277"/>
    </source>
</evidence>
<dbReference type="InterPro" id="IPR023198">
    <property type="entry name" value="PGP-like_dom2"/>
</dbReference>
<evidence type="ECO:0000256" key="4">
    <source>
        <dbReference type="ARBA" id="ARBA00022723"/>
    </source>
</evidence>
<evidence type="ECO:0000256" key="8">
    <source>
        <dbReference type="ARBA" id="ARBA00044926"/>
    </source>
</evidence>
<comment type="similarity">
    <text evidence="2">Belongs to the HAD-like hydrolase superfamily. CbbY/CbbZ/Gph/YieH family.</text>
</comment>
<dbReference type="NCBIfam" id="TIGR01509">
    <property type="entry name" value="HAD-SF-IA-v3"/>
    <property type="match status" value="1"/>
</dbReference>
<dbReference type="PANTHER" id="PTHR46193:SF18">
    <property type="entry name" value="HEXITOL PHOSPHATASE B"/>
    <property type="match status" value="1"/>
</dbReference>